<name>A0A1C1YSV5_9HYPH</name>
<protein>
    <recommendedName>
        <fullName evidence="5">Phosphatidate cytidylyltransferase</fullName>
    </recommendedName>
</protein>
<dbReference type="EMBL" id="LQZT01000034">
    <property type="protein sequence ID" value="OCW56574.1"/>
    <property type="molecule type" value="Genomic_DNA"/>
</dbReference>
<dbReference type="RefSeq" id="WP_066181012.1">
    <property type="nucleotide sequence ID" value="NZ_LQZT01000034.1"/>
</dbReference>
<accession>A0A1C1YSV5</accession>
<dbReference type="InterPro" id="IPR041255">
    <property type="entry name" value="LpxI_N"/>
</dbReference>
<dbReference type="AlphaFoldDB" id="A0A1C1YSV5"/>
<evidence type="ECO:0000313" key="4">
    <source>
        <dbReference type="Proteomes" id="UP000094795"/>
    </source>
</evidence>
<evidence type="ECO:0000259" key="1">
    <source>
        <dbReference type="Pfam" id="PF06230"/>
    </source>
</evidence>
<dbReference type="Proteomes" id="UP000094795">
    <property type="component" value="Unassembled WGS sequence"/>
</dbReference>
<dbReference type="Gene3D" id="3.40.50.20">
    <property type="match status" value="1"/>
</dbReference>
<dbReference type="OrthoDB" id="9789836at2"/>
<gene>
    <name evidence="3" type="ORF">AWJ14_16655</name>
</gene>
<dbReference type="PANTHER" id="PTHR39962:SF1">
    <property type="entry name" value="LPXI FAMILY PROTEIN"/>
    <property type="match status" value="1"/>
</dbReference>
<evidence type="ECO:0008006" key="5">
    <source>
        <dbReference type="Google" id="ProtNLM"/>
    </source>
</evidence>
<comment type="caution">
    <text evidence="3">The sequence shown here is derived from an EMBL/GenBank/DDBJ whole genome shotgun (WGS) entry which is preliminary data.</text>
</comment>
<feature type="domain" description="LpxI N-terminal" evidence="2">
    <location>
        <begin position="13"/>
        <end position="145"/>
    </location>
</feature>
<feature type="domain" description="LpxI C-terminal" evidence="1">
    <location>
        <begin position="150"/>
        <end position="283"/>
    </location>
</feature>
<dbReference type="PANTHER" id="PTHR39962">
    <property type="entry name" value="BLL4848 PROTEIN"/>
    <property type="match status" value="1"/>
</dbReference>
<dbReference type="Gene3D" id="3.40.140.80">
    <property type="match status" value="1"/>
</dbReference>
<organism evidence="3 4">
    <name type="scientific">Hoeflea olei</name>
    <dbReference type="NCBI Taxonomy" id="1480615"/>
    <lineage>
        <taxon>Bacteria</taxon>
        <taxon>Pseudomonadati</taxon>
        <taxon>Pseudomonadota</taxon>
        <taxon>Alphaproteobacteria</taxon>
        <taxon>Hyphomicrobiales</taxon>
        <taxon>Rhizobiaceae</taxon>
        <taxon>Hoeflea</taxon>
    </lineage>
</organism>
<keyword evidence="4" id="KW-1185">Reference proteome</keyword>
<proteinExistence type="predicted"/>
<dbReference type="Pfam" id="PF17930">
    <property type="entry name" value="LpxI_N"/>
    <property type="match status" value="1"/>
</dbReference>
<evidence type="ECO:0000313" key="3">
    <source>
        <dbReference type="EMBL" id="OCW56574.1"/>
    </source>
</evidence>
<sequence>MPSPAGAPVIAGRLAILAGRGRFPVLVARAAREQGHNPYIVAISGEADQDWSDYDHRDLAIADLAGFARTVRDQGIGTVVLAGAIDRRPDLADIRPTWRAVTGFLTSFFAVLSAGGDDKLLRVAIRILENEGVRVVAAQTIAPGLLSCPGPLGRVRPGRADDADIKAAGDAAFLLGKLDVGQGAIAVGGRVVALEGLEGTDAMLARVAGLRASGRLGTRHGGVLVKLCKPGQEERADLPSIGPDTVTGAHAAGLSGIAVEAGRALVLERERMVAEADRLGLFVTGIAPPGGGAD</sequence>
<reference evidence="3 4" key="1">
    <citation type="submission" date="2015-12" db="EMBL/GenBank/DDBJ databases">
        <authorList>
            <person name="Shamseldin A."/>
            <person name="Moawad H."/>
            <person name="Abd El-Rahim W.M."/>
            <person name="Sadowsky M.J."/>
        </authorList>
    </citation>
    <scope>NUCLEOTIDE SEQUENCE [LARGE SCALE GENOMIC DNA]</scope>
    <source>
        <strain evidence="3 4">JC234</strain>
    </source>
</reference>
<evidence type="ECO:0000259" key="2">
    <source>
        <dbReference type="Pfam" id="PF17930"/>
    </source>
</evidence>
<dbReference type="InterPro" id="IPR053174">
    <property type="entry name" value="LpxI"/>
</dbReference>
<dbReference type="InterPro" id="IPR043167">
    <property type="entry name" value="LpxI_C_sf"/>
</dbReference>
<dbReference type="Pfam" id="PF06230">
    <property type="entry name" value="LpxI_C"/>
    <property type="match status" value="1"/>
</dbReference>
<dbReference type="STRING" id="1480615.AWJ14_16655"/>
<dbReference type="InterPro" id="IPR010415">
    <property type="entry name" value="LpxI_C"/>
</dbReference>